<evidence type="ECO:0000256" key="1">
    <source>
        <dbReference type="SAM" id="Phobius"/>
    </source>
</evidence>
<dbReference type="AlphaFoldDB" id="A0A366J850"/>
<dbReference type="RefSeq" id="WP_113916691.1">
    <property type="nucleotide sequence ID" value="NZ_QNSE01000007.1"/>
</dbReference>
<gene>
    <name evidence="2" type="ORF">DFP80_107101</name>
</gene>
<organism evidence="2 3">
    <name type="scientific">Marinomonas rhizomae</name>
    <dbReference type="NCBI Taxonomy" id="491948"/>
    <lineage>
        <taxon>Bacteria</taxon>
        <taxon>Pseudomonadati</taxon>
        <taxon>Pseudomonadota</taxon>
        <taxon>Gammaproteobacteria</taxon>
        <taxon>Oceanospirillales</taxon>
        <taxon>Oceanospirillaceae</taxon>
        <taxon>Marinomonas</taxon>
    </lineage>
</organism>
<feature type="transmembrane region" description="Helical" evidence="1">
    <location>
        <begin position="33"/>
        <end position="56"/>
    </location>
</feature>
<protein>
    <submittedName>
        <fullName evidence="2">Uncharacterized protein</fullName>
    </submittedName>
</protein>
<dbReference type="OrthoDB" id="6106703at2"/>
<evidence type="ECO:0000313" key="2">
    <source>
        <dbReference type="EMBL" id="RBP83133.1"/>
    </source>
</evidence>
<keyword evidence="1" id="KW-0812">Transmembrane</keyword>
<reference evidence="2 3" key="1">
    <citation type="submission" date="2018-06" db="EMBL/GenBank/DDBJ databases">
        <title>Genomic Encyclopedia of Type Strains, Phase III (KMG-III): the genomes of soil and plant-associated and newly described type strains.</title>
        <authorList>
            <person name="Whitman W."/>
        </authorList>
    </citation>
    <scope>NUCLEOTIDE SEQUENCE [LARGE SCALE GENOMIC DNA]</scope>
    <source>
        <strain evidence="2 3">CECT 7377</strain>
    </source>
</reference>
<dbReference type="Proteomes" id="UP000252792">
    <property type="component" value="Unassembled WGS sequence"/>
</dbReference>
<accession>A0A366J850</accession>
<keyword evidence="1" id="KW-0472">Membrane</keyword>
<keyword evidence="1" id="KW-1133">Transmembrane helix</keyword>
<comment type="caution">
    <text evidence="2">The sequence shown here is derived from an EMBL/GenBank/DDBJ whole genome shotgun (WGS) entry which is preliminary data.</text>
</comment>
<sequence>MGLILGPLLLFWIMAAGFSIYIGNALLEDGQSFIAYLIAIITTLVYVLLSFLIRFGNKKELWVFEIPFFFMTNKISLFLYGVSIFFYVWGDALKAQEYGNEMIFILNFTLAFSAIIGTFSNDIFIKSLAIKRTH</sequence>
<proteinExistence type="predicted"/>
<dbReference type="EMBL" id="QNSE01000007">
    <property type="protein sequence ID" value="RBP83133.1"/>
    <property type="molecule type" value="Genomic_DNA"/>
</dbReference>
<name>A0A366J850_9GAMM</name>
<evidence type="ECO:0000313" key="3">
    <source>
        <dbReference type="Proteomes" id="UP000252792"/>
    </source>
</evidence>
<feature type="transmembrane region" description="Helical" evidence="1">
    <location>
        <begin position="68"/>
        <end position="90"/>
    </location>
</feature>
<feature type="transmembrane region" description="Helical" evidence="1">
    <location>
        <begin position="102"/>
        <end position="125"/>
    </location>
</feature>
<keyword evidence="3" id="KW-1185">Reference proteome</keyword>